<dbReference type="EMBL" id="PVXL01000029">
    <property type="protein sequence ID" value="PRR74580.1"/>
    <property type="molecule type" value="Genomic_DNA"/>
</dbReference>
<name>A0A9X7J570_9FIRM</name>
<proteinExistence type="predicted"/>
<reference evidence="1 2" key="1">
    <citation type="submission" date="2018-03" db="EMBL/GenBank/DDBJ databases">
        <title>Genome sequence of Moorella stamsii DSM 26217.</title>
        <authorList>
            <person name="Poehlein A."/>
            <person name="Daniel R."/>
        </authorList>
    </citation>
    <scope>NUCLEOTIDE SEQUENCE [LARGE SCALE GENOMIC DNA]</scope>
    <source>
        <strain evidence="2">DSM 26217</strain>
    </source>
</reference>
<dbReference type="Proteomes" id="UP000239430">
    <property type="component" value="Unassembled WGS sequence"/>
</dbReference>
<evidence type="ECO:0000313" key="2">
    <source>
        <dbReference type="Proteomes" id="UP000239430"/>
    </source>
</evidence>
<organism evidence="1 2">
    <name type="scientific">Neomoorella stamsii</name>
    <dbReference type="NCBI Taxonomy" id="1266720"/>
    <lineage>
        <taxon>Bacteria</taxon>
        <taxon>Bacillati</taxon>
        <taxon>Bacillota</taxon>
        <taxon>Clostridia</taxon>
        <taxon>Neomoorellales</taxon>
        <taxon>Neomoorellaceae</taxon>
        <taxon>Neomoorella</taxon>
    </lineage>
</organism>
<protein>
    <submittedName>
        <fullName evidence="1">Uncharacterized protein</fullName>
    </submittedName>
</protein>
<gene>
    <name evidence="1" type="ORF">MOST_10150</name>
</gene>
<evidence type="ECO:0000313" key="1">
    <source>
        <dbReference type="EMBL" id="PRR74580.1"/>
    </source>
</evidence>
<comment type="caution">
    <text evidence="1">The sequence shown here is derived from an EMBL/GenBank/DDBJ whole genome shotgun (WGS) entry which is preliminary data.</text>
</comment>
<dbReference type="RefSeq" id="WP_129588660.1">
    <property type="nucleotide sequence ID" value="NZ_PVXL01000029.1"/>
</dbReference>
<sequence>MSQVPTAPSTPPEAQGGKMVQELKVMEVSEALLPEVYSNKKLHVLEKPRPLVFTSEGRLYPVFGVTKEDF</sequence>
<keyword evidence="2" id="KW-1185">Reference proteome</keyword>
<accession>A0A9X7J570</accession>
<dbReference type="AlphaFoldDB" id="A0A9X7J570"/>